<evidence type="ECO:0000313" key="1">
    <source>
        <dbReference type="EMBL" id="KAJ1359441.1"/>
    </source>
</evidence>
<dbReference type="EMBL" id="JAHQIW010003620">
    <property type="protein sequence ID" value="KAJ1359441.1"/>
    <property type="molecule type" value="Genomic_DNA"/>
</dbReference>
<keyword evidence="2" id="KW-1185">Reference proteome</keyword>
<proteinExistence type="predicted"/>
<gene>
    <name evidence="1" type="ORF">KIN20_018175</name>
</gene>
<dbReference type="AlphaFoldDB" id="A0AAD5QU68"/>
<feature type="non-terminal residue" evidence="1">
    <location>
        <position position="130"/>
    </location>
</feature>
<reference evidence="1" key="1">
    <citation type="submission" date="2021-06" db="EMBL/GenBank/DDBJ databases">
        <title>Parelaphostrongylus tenuis whole genome reference sequence.</title>
        <authorList>
            <person name="Garwood T.J."/>
            <person name="Larsen P.A."/>
            <person name="Fountain-Jones N.M."/>
            <person name="Garbe J.R."/>
            <person name="Macchietto M.G."/>
            <person name="Kania S.A."/>
            <person name="Gerhold R.W."/>
            <person name="Richards J.E."/>
            <person name="Wolf T.M."/>
        </authorList>
    </citation>
    <scope>NUCLEOTIDE SEQUENCE</scope>
    <source>
        <strain evidence="1">MNPRO001-30</strain>
        <tissue evidence="1">Meninges</tissue>
    </source>
</reference>
<comment type="caution">
    <text evidence="1">The sequence shown here is derived from an EMBL/GenBank/DDBJ whole genome shotgun (WGS) entry which is preliminary data.</text>
</comment>
<protein>
    <submittedName>
        <fullName evidence="1">Uncharacterized protein</fullName>
    </submittedName>
</protein>
<organism evidence="1 2">
    <name type="scientific">Parelaphostrongylus tenuis</name>
    <name type="common">Meningeal worm</name>
    <dbReference type="NCBI Taxonomy" id="148309"/>
    <lineage>
        <taxon>Eukaryota</taxon>
        <taxon>Metazoa</taxon>
        <taxon>Ecdysozoa</taxon>
        <taxon>Nematoda</taxon>
        <taxon>Chromadorea</taxon>
        <taxon>Rhabditida</taxon>
        <taxon>Rhabditina</taxon>
        <taxon>Rhabditomorpha</taxon>
        <taxon>Strongyloidea</taxon>
        <taxon>Metastrongylidae</taxon>
        <taxon>Parelaphostrongylus</taxon>
    </lineage>
</organism>
<sequence>MVSSSAILPLPLMTTGYAQGDLMFRRNKPSDLNELYLTNVWELIAEENRSITITTMSSTSDHREGRIFACMSDSKYMKIMNLPNHHTQVLTEMSSTTDRSESHNVSVCVSGSRYNNTVNLPNVRKEVFDE</sequence>
<evidence type="ECO:0000313" key="2">
    <source>
        <dbReference type="Proteomes" id="UP001196413"/>
    </source>
</evidence>
<accession>A0AAD5QU68</accession>
<name>A0AAD5QU68_PARTN</name>
<dbReference type="Proteomes" id="UP001196413">
    <property type="component" value="Unassembled WGS sequence"/>
</dbReference>